<comment type="caution">
    <text evidence="1">The sequence shown here is derived from an EMBL/GenBank/DDBJ whole genome shotgun (WGS) entry which is preliminary data.</text>
</comment>
<dbReference type="PANTHER" id="PTHR47865:SF1">
    <property type="entry name" value="OS08G0106700 PROTEIN"/>
    <property type="match status" value="1"/>
</dbReference>
<dbReference type="PANTHER" id="PTHR47865">
    <property type="entry name" value="OS05G0580550 PROTEIN"/>
    <property type="match status" value="1"/>
</dbReference>
<reference evidence="1 2" key="1">
    <citation type="submission" date="2016-09" db="EMBL/GenBank/DDBJ databases">
        <title>The draft genome of Dichanthelium oligosanthes: A C3 panicoid grass species.</title>
        <authorList>
            <person name="Studer A.J."/>
            <person name="Schnable J.C."/>
            <person name="Brutnell T.P."/>
        </authorList>
    </citation>
    <scope>NUCLEOTIDE SEQUENCE [LARGE SCALE GENOMIC DNA]</scope>
    <source>
        <strain evidence="2">cv. Kellogg 1175</strain>
        <tissue evidence="1">Leaf</tissue>
    </source>
</reference>
<dbReference type="EMBL" id="LWDX02034531">
    <property type="protein sequence ID" value="OEL26501.1"/>
    <property type="molecule type" value="Genomic_DNA"/>
</dbReference>
<protein>
    <submittedName>
        <fullName evidence="1">Uncharacterized protein</fullName>
    </submittedName>
</protein>
<name>A0A1E5VMZ4_9POAL</name>
<keyword evidence="2" id="KW-1185">Reference proteome</keyword>
<evidence type="ECO:0000313" key="1">
    <source>
        <dbReference type="EMBL" id="OEL26501.1"/>
    </source>
</evidence>
<proteinExistence type="predicted"/>
<gene>
    <name evidence="1" type="ORF">BAE44_0012480</name>
</gene>
<sequence>MDICNVHFHALPPCWDVANGASSSASRPKKAKTVDIEEECLIGVLKYVGDKLSNATEKIDGPPPPPAENDVPEDLFETLTSLPCFEETHISSYYTCLVANSHIARAFYKLPFNYRLNLKNLGP</sequence>
<evidence type="ECO:0000313" key="2">
    <source>
        <dbReference type="Proteomes" id="UP000095767"/>
    </source>
</evidence>
<dbReference type="AlphaFoldDB" id="A0A1E5VMZ4"/>
<accession>A0A1E5VMZ4</accession>
<dbReference type="Proteomes" id="UP000095767">
    <property type="component" value="Unassembled WGS sequence"/>
</dbReference>
<organism evidence="1 2">
    <name type="scientific">Dichanthelium oligosanthes</name>
    <dbReference type="NCBI Taxonomy" id="888268"/>
    <lineage>
        <taxon>Eukaryota</taxon>
        <taxon>Viridiplantae</taxon>
        <taxon>Streptophyta</taxon>
        <taxon>Embryophyta</taxon>
        <taxon>Tracheophyta</taxon>
        <taxon>Spermatophyta</taxon>
        <taxon>Magnoliopsida</taxon>
        <taxon>Liliopsida</taxon>
        <taxon>Poales</taxon>
        <taxon>Poaceae</taxon>
        <taxon>PACMAD clade</taxon>
        <taxon>Panicoideae</taxon>
        <taxon>Panicodae</taxon>
        <taxon>Paniceae</taxon>
        <taxon>Dichantheliinae</taxon>
        <taxon>Dichanthelium</taxon>
    </lineage>
</organism>